<evidence type="ECO:0000313" key="3">
    <source>
        <dbReference type="Proteomes" id="UP001518140"/>
    </source>
</evidence>
<evidence type="ECO:0000259" key="1">
    <source>
        <dbReference type="SMART" id="SM00834"/>
    </source>
</evidence>
<dbReference type="InterPro" id="IPR013429">
    <property type="entry name" value="Regulatory_FmdB_Zinc_ribbon"/>
</dbReference>
<accession>A0ABX0DX04</accession>
<name>A0ABX0DX04_9ACTN</name>
<dbReference type="Pfam" id="PF09723">
    <property type="entry name" value="Zn_ribbon_8"/>
    <property type="match status" value="1"/>
</dbReference>
<keyword evidence="3" id="KW-1185">Reference proteome</keyword>
<organism evidence="2 3">
    <name type="scientific">Streptomyces ureilyticus</name>
    <dbReference type="NCBI Taxonomy" id="1775131"/>
    <lineage>
        <taxon>Bacteria</taxon>
        <taxon>Bacillati</taxon>
        <taxon>Actinomycetota</taxon>
        <taxon>Actinomycetes</taxon>
        <taxon>Kitasatosporales</taxon>
        <taxon>Streptomycetaceae</taxon>
        <taxon>Streptomyces</taxon>
    </lineage>
</organism>
<dbReference type="NCBIfam" id="TIGR02605">
    <property type="entry name" value="CxxC_CxxC_SSSS"/>
    <property type="match status" value="1"/>
</dbReference>
<dbReference type="EMBL" id="JAAKZX010000117">
    <property type="protein sequence ID" value="NGO46143.1"/>
    <property type="molecule type" value="Genomic_DNA"/>
</dbReference>
<evidence type="ECO:0000313" key="2">
    <source>
        <dbReference type="EMBL" id="NGO46143.1"/>
    </source>
</evidence>
<dbReference type="Proteomes" id="UP001518140">
    <property type="component" value="Unassembled WGS sequence"/>
</dbReference>
<comment type="caution">
    <text evidence="2">The sequence shown here is derived from an EMBL/GenBank/DDBJ whole genome shotgun (WGS) entry which is preliminary data.</text>
</comment>
<protein>
    <submittedName>
        <fullName evidence="2">Zinc ribbon domain-containing protein</fullName>
    </submittedName>
</protein>
<gene>
    <name evidence="2" type="ORF">G6048_29740</name>
</gene>
<proteinExistence type="predicted"/>
<feature type="domain" description="Putative regulatory protein FmdB zinc ribbon" evidence="1">
    <location>
        <begin position="1"/>
        <end position="41"/>
    </location>
</feature>
<dbReference type="RefSeq" id="WP_165342689.1">
    <property type="nucleotide sequence ID" value="NZ_JAAKZX010000117.1"/>
</dbReference>
<sequence length="70" mass="7589">MATYQYRCPGCGTFDVIRPIGHALPQEPCDACGDQARRVFTAPMLTPPRCRAVSLGAWAGRWGPGRGRSP</sequence>
<dbReference type="SMART" id="SM00834">
    <property type="entry name" value="CxxC_CXXC_SSSS"/>
    <property type="match status" value="1"/>
</dbReference>
<feature type="non-terminal residue" evidence="2">
    <location>
        <position position="70"/>
    </location>
</feature>
<reference evidence="2 3" key="1">
    <citation type="submission" date="2020-02" db="EMBL/GenBank/DDBJ databases">
        <title>Whole-genome analyses of novel actinobacteria.</title>
        <authorList>
            <person name="Sahin N."/>
            <person name="Tokatli A."/>
        </authorList>
    </citation>
    <scope>NUCLEOTIDE SEQUENCE [LARGE SCALE GENOMIC DNA]</scope>
    <source>
        <strain evidence="2 3">YC419</strain>
    </source>
</reference>